<accession>A0A226EET9</accession>
<sequence>MQTSVIIVGVLALWVGFAQGKPGHFFYGYPPSSQTTVLRDALGNQATAYSYQDGHSSSVAVSRNDVSKHLTYVPVPVAAPVLHQHVEPIVYEQPALVAGPAYHYSNHLPAAHYGGYYNYL</sequence>
<comment type="caution">
    <text evidence="2">The sequence shown here is derived from an EMBL/GenBank/DDBJ whole genome shotgun (WGS) entry which is preliminary data.</text>
</comment>
<proteinExistence type="predicted"/>
<organism evidence="2 3">
    <name type="scientific">Folsomia candida</name>
    <name type="common">Springtail</name>
    <dbReference type="NCBI Taxonomy" id="158441"/>
    <lineage>
        <taxon>Eukaryota</taxon>
        <taxon>Metazoa</taxon>
        <taxon>Ecdysozoa</taxon>
        <taxon>Arthropoda</taxon>
        <taxon>Hexapoda</taxon>
        <taxon>Collembola</taxon>
        <taxon>Entomobryomorpha</taxon>
        <taxon>Isotomoidea</taxon>
        <taxon>Isotomidae</taxon>
        <taxon>Proisotominae</taxon>
        <taxon>Folsomia</taxon>
    </lineage>
</organism>
<gene>
    <name evidence="2" type="ORF">Fcan01_09241</name>
</gene>
<reference evidence="2 3" key="1">
    <citation type="submission" date="2015-12" db="EMBL/GenBank/DDBJ databases">
        <title>The genome of Folsomia candida.</title>
        <authorList>
            <person name="Faddeeva A."/>
            <person name="Derks M.F."/>
            <person name="Anvar Y."/>
            <person name="Smit S."/>
            <person name="Van Straalen N."/>
            <person name="Roelofs D."/>
        </authorList>
    </citation>
    <scope>NUCLEOTIDE SEQUENCE [LARGE SCALE GENOMIC DNA]</scope>
    <source>
        <strain evidence="2 3">VU population</strain>
        <tissue evidence="2">Whole body</tissue>
    </source>
</reference>
<keyword evidence="1" id="KW-0732">Signal</keyword>
<feature type="signal peptide" evidence="1">
    <location>
        <begin position="1"/>
        <end position="20"/>
    </location>
</feature>
<protein>
    <recommendedName>
        <fullName evidence="4">Cuticle protein 6</fullName>
    </recommendedName>
</protein>
<dbReference type="OrthoDB" id="10492545at2759"/>
<name>A0A226EET9_FOLCA</name>
<feature type="chain" id="PRO_5012850191" description="Cuticle protein 6" evidence="1">
    <location>
        <begin position="21"/>
        <end position="120"/>
    </location>
</feature>
<dbReference type="Proteomes" id="UP000198287">
    <property type="component" value="Unassembled WGS sequence"/>
</dbReference>
<dbReference type="EMBL" id="LNIX01000004">
    <property type="protein sequence ID" value="OXA55587.1"/>
    <property type="molecule type" value="Genomic_DNA"/>
</dbReference>
<evidence type="ECO:0008006" key="4">
    <source>
        <dbReference type="Google" id="ProtNLM"/>
    </source>
</evidence>
<dbReference type="OMA" id="VEPIVYE"/>
<keyword evidence="3" id="KW-1185">Reference proteome</keyword>
<dbReference type="AlphaFoldDB" id="A0A226EET9"/>
<evidence type="ECO:0000256" key="1">
    <source>
        <dbReference type="SAM" id="SignalP"/>
    </source>
</evidence>
<evidence type="ECO:0000313" key="2">
    <source>
        <dbReference type="EMBL" id="OXA55587.1"/>
    </source>
</evidence>
<evidence type="ECO:0000313" key="3">
    <source>
        <dbReference type="Proteomes" id="UP000198287"/>
    </source>
</evidence>